<keyword evidence="2" id="KW-1185">Reference proteome</keyword>
<dbReference type="Proteomes" id="UP001497535">
    <property type="component" value="Unassembled WGS sequence"/>
</dbReference>
<name>A0ACB1AAI8_MELEN</name>
<evidence type="ECO:0000313" key="1">
    <source>
        <dbReference type="EMBL" id="CAK5087592.1"/>
    </source>
</evidence>
<reference evidence="1" key="1">
    <citation type="submission" date="2023-11" db="EMBL/GenBank/DDBJ databases">
        <authorList>
            <person name="Poullet M."/>
        </authorList>
    </citation>
    <scope>NUCLEOTIDE SEQUENCE</scope>
    <source>
        <strain evidence="1">E1834</strain>
    </source>
</reference>
<protein>
    <submittedName>
        <fullName evidence="1">Uncharacterized protein</fullName>
    </submittedName>
</protein>
<gene>
    <name evidence="1" type="ORF">MENTE1834_LOCUS35199</name>
</gene>
<organism evidence="1 2">
    <name type="scientific">Meloidogyne enterolobii</name>
    <name type="common">Root-knot nematode worm</name>
    <name type="synonym">Meloidogyne mayaguensis</name>
    <dbReference type="NCBI Taxonomy" id="390850"/>
    <lineage>
        <taxon>Eukaryota</taxon>
        <taxon>Metazoa</taxon>
        <taxon>Ecdysozoa</taxon>
        <taxon>Nematoda</taxon>
        <taxon>Chromadorea</taxon>
        <taxon>Rhabditida</taxon>
        <taxon>Tylenchina</taxon>
        <taxon>Tylenchomorpha</taxon>
        <taxon>Tylenchoidea</taxon>
        <taxon>Meloidogynidae</taxon>
        <taxon>Meloidogyninae</taxon>
        <taxon>Meloidogyne</taxon>
    </lineage>
</organism>
<dbReference type="EMBL" id="CAVMJV010000066">
    <property type="protein sequence ID" value="CAK5087592.1"/>
    <property type="molecule type" value="Genomic_DNA"/>
</dbReference>
<comment type="caution">
    <text evidence="1">The sequence shown here is derived from an EMBL/GenBank/DDBJ whole genome shotgun (WGS) entry which is preliminary data.</text>
</comment>
<proteinExistence type="predicted"/>
<evidence type="ECO:0000313" key="2">
    <source>
        <dbReference type="Proteomes" id="UP001497535"/>
    </source>
</evidence>
<sequence>MICLKDLFLYLSICISLPSVIVYILEIWTIILNKSLHNSFYALFCIRAFYGFVYILDSYYGYRIPNLFSYWFIAHPYSEWGLAIFDFLASYVFIGDNLSSFFIMLNRFIAIGWAFNYQKVRRFDELVSYTALYK</sequence>
<accession>A0ACB1AAI8</accession>